<dbReference type="AlphaFoldDB" id="A0A5J6JDP4"/>
<protein>
    <submittedName>
        <fullName evidence="2">Uncharacterized protein</fullName>
    </submittedName>
</protein>
<sequence>MRAHDLGALAYLRCEARGVADDEVASNTLSRPGAWRRIRDTGSGLAAEFARESRGVVGTPTLCRREAHDHARIGKQSLTQREKMQVGSGVTQ</sequence>
<evidence type="ECO:0000313" key="3">
    <source>
        <dbReference type="Proteomes" id="UP000325563"/>
    </source>
</evidence>
<reference evidence="2 3" key="1">
    <citation type="submission" date="2017-09" db="EMBL/GenBank/DDBJ databases">
        <authorList>
            <person name="Lee N."/>
            <person name="Cho B.-K."/>
        </authorList>
    </citation>
    <scope>NUCLEOTIDE SEQUENCE [LARGE SCALE GENOMIC DNA]</scope>
    <source>
        <strain evidence="2 3">ATCC 27476</strain>
    </source>
</reference>
<dbReference type="KEGG" id="svn:CP980_31610"/>
<gene>
    <name evidence="2" type="ORF">CP980_31610</name>
</gene>
<dbReference type="EMBL" id="CP023692">
    <property type="protein sequence ID" value="QEV49019.1"/>
    <property type="molecule type" value="Genomic_DNA"/>
</dbReference>
<name>A0A5J6JDP4_STRVI</name>
<accession>A0A5J6JDP4</accession>
<organism evidence="2 3">
    <name type="scientific">Streptomyces vinaceus</name>
    <dbReference type="NCBI Taxonomy" id="1960"/>
    <lineage>
        <taxon>Bacteria</taxon>
        <taxon>Bacillati</taxon>
        <taxon>Actinomycetota</taxon>
        <taxon>Actinomycetes</taxon>
        <taxon>Kitasatosporales</taxon>
        <taxon>Streptomycetaceae</taxon>
        <taxon>Streptomyces</taxon>
    </lineage>
</organism>
<evidence type="ECO:0000313" key="2">
    <source>
        <dbReference type="EMBL" id="QEV49019.1"/>
    </source>
</evidence>
<feature type="region of interest" description="Disordered" evidence="1">
    <location>
        <begin position="67"/>
        <end position="92"/>
    </location>
</feature>
<keyword evidence="3" id="KW-1185">Reference proteome</keyword>
<proteinExistence type="predicted"/>
<dbReference type="Proteomes" id="UP000325563">
    <property type="component" value="Chromosome"/>
</dbReference>
<evidence type="ECO:0000256" key="1">
    <source>
        <dbReference type="SAM" id="MobiDB-lite"/>
    </source>
</evidence>